<evidence type="ECO:0000256" key="1">
    <source>
        <dbReference type="SAM" id="Coils"/>
    </source>
</evidence>
<dbReference type="AlphaFoldDB" id="A0A9W9YGM9"/>
<evidence type="ECO:0000313" key="5">
    <source>
        <dbReference type="Proteomes" id="UP001163046"/>
    </source>
</evidence>
<dbReference type="EMBL" id="MU827778">
    <property type="protein sequence ID" value="KAJ7340366.1"/>
    <property type="molecule type" value="Genomic_DNA"/>
</dbReference>
<dbReference type="InterPro" id="IPR032394">
    <property type="entry name" value="Anoct_dimer"/>
</dbReference>
<feature type="domain" description="Anoctamin dimerisation" evidence="3">
    <location>
        <begin position="68"/>
        <end position="231"/>
    </location>
</feature>
<dbReference type="GO" id="GO:0005254">
    <property type="term" value="F:chloride channel activity"/>
    <property type="evidence" value="ECO:0007669"/>
    <property type="project" value="TreeGrafter"/>
</dbReference>
<name>A0A9W9YGM9_9CNID</name>
<dbReference type="GO" id="GO:0005886">
    <property type="term" value="C:plasma membrane"/>
    <property type="evidence" value="ECO:0007669"/>
    <property type="project" value="TreeGrafter"/>
</dbReference>
<proteinExistence type="predicted"/>
<keyword evidence="1" id="KW-0175">Coiled coil</keyword>
<dbReference type="PANTHER" id="PTHR12308">
    <property type="entry name" value="ANOCTAMIN"/>
    <property type="match status" value="1"/>
</dbReference>
<dbReference type="GO" id="GO:0046983">
    <property type="term" value="F:protein dimerization activity"/>
    <property type="evidence" value="ECO:0007669"/>
    <property type="project" value="InterPro"/>
</dbReference>
<organism evidence="4 5">
    <name type="scientific">Desmophyllum pertusum</name>
    <dbReference type="NCBI Taxonomy" id="174260"/>
    <lineage>
        <taxon>Eukaryota</taxon>
        <taxon>Metazoa</taxon>
        <taxon>Cnidaria</taxon>
        <taxon>Anthozoa</taxon>
        <taxon>Hexacorallia</taxon>
        <taxon>Scleractinia</taxon>
        <taxon>Caryophylliina</taxon>
        <taxon>Caryophylliidae</taxon>
        <taxon>Desmophyllum</taxon>
    </lineage>
</organism>
<dbReference type="Proteomes" id="UP001163046">
    <property type="component" value="Unassembled WGS sequence"/>
</dbReference>
<feature type="coiled-coil region" evidence="1">
    <location>
        <begin position="76"/>
        <end position="105"/>
    </location>
</feature>
<dbReference type="Pfam" id="PF16178">
    <property type="entry name" value="Anoct_dimer"/>
    <property type="match status" value="1"/>
</dbReference>
<gene>
    <name evidence="4" type="primary">ANO4_1</name>
    <name evidence="4" type="ORF">OS493_003110</name>
</gene>
<feature type="region of interest" description="Disordered" evidence="2">
    <location>
        <begin position="1"/>
        <end position="64"/>
    </location>
</feature>
<protein>
    <submittedName>
        <fullName evidence="4">Anoctamin-4</fullName>
    </submittedName>
</protein>
<evidence type="ECO:0000313" key="4">
    <source>
        <dbReference type="EMBL" id="KAJ7340366.1"/>
    </source>
</evidence>
<evidence type="ECO:0000259" key="3">
    <source>
        <dbReference type="Pfam" id="PF16178"/>
    </source>
</evidence>
<keyword evidence="5" id="KW-1185">Reference proteome</keyword>
<sequence length="253" mass="29267">MPDITYRSTEQKRFISSDPISRATSGDKLNETSELPASKSFDDGRRNTFTGQGKESPIPPHGNKLLNKKIDYVLVYSEPEKEKENDEEEMEKAEMREKYEENLRKQGLMVEHVASDEQENVVFVLIHAPWDVLTKCAEEMMIRVPVREHKAETHIQSSSKNRWLKKAKNVLNIFQLQEDPAMKTERQVTAFFSRAKSSCFLIEDEETFFSDIDRSRMTHRLLLSTKYSSENGRLRDLSAALQRGLHGRVSLAR</sequence>
<reference evidence="4" key="1">
    <citation type="submission" date="2023-01" db="EMBL/GenBank/DDBJ databases">
        <title>Genome assembly of the deep-sea coral Lophelia pertusa.</title>
        <authorList>
            <person name="Herrera S."/>
            <person name="Cordes E."/>
        </authorList>
    </citation>
    <scope>NUCLEOTIDE SEQUENCE</scope>
    <source>
        <strain evidence="4">USNM1676648</strain>
        <tissue evidence="4">Polyp</tissue>
    </source>
</reference>
<accession>A0A9W9YGM9</accession>
<dbReference type="InterPro" id="IPR007632">
    <property type="entry name" value="Anoctamin"/>
</dbReference>
<dbReference type="PANTHER" id="PTHR12308:SF84">
    <property type="entry name" value="ANOCTAMIN"/>
    <property type="match status" value="1"/>
</dbReference>
<dbReference type="OrthoDB" id="296386at2759"/>
<evidence type="ECO:0000256" key="2">
    <source>
        <dbReference type="SAM" id="MobiDB-lite"/>
    </source>
</evidence>
<comment type="caution">
    <text evidence="4">The sequence shown here is derived from an EMBL/GenBank/DDBJ whole genome shotgun (WGS) entry which is preliminary data.</text>
</comment>